<dbReference type="PANTHER" id="PTHR19288">
    <property type="entry name" value="4-NITROPHENYLPHOSPHATASE-RELATED"/>
    <property type="match status" value="1"/>
</dbReference>
<protein>
    <recommendedName>
        <fullName evidence="5">Acid sugar phosphatase</fullName>
        <ecNumber evidence="5">3.1.3.-</ecNumber>
    </recommendedName>
</protein>
<dbReference type="EMBL" id="FNQH01000006">
    <property type="protein sequence ID" value="SEA78970.1"/>
    <property type="molecule type" value="Genomic_DNA"/>
</dbReference>
<dbReference type="InterPro" id="IPR006354">
    <property type="entry name" value="HAD-SF_hydro_IIA_hyp1"/>
</dbReference>
<evidence type="ECO:0000256" key="3">
    <source>
        <dbReference type="ARBA" id="ARBA00022801"/>
    </source>
</evidence>
<dbReference type="PIRSF" id="PIRSF000915">
    <property type="entry name" value="PGP-type_phosphatase"/>
    <property type="match status" value="1"/>
</dbReference>
<dbReference type="GO" id="GO:0005737">
    <property type="term" value="C:cytoplasm"/>
    <property type="evidence" value="ECO:0007669"/>
    <property type="project" value="TreeGrafter"/>
</dbReference>
<dbReference type="FunFam" id="3.40.50.1000:FF:000053">
    <property type="entry name" value="TIGR01457 family HAD hydrolase"/>
    <property type="match status" value="1"/>
</dbReference>
<dbReference type="GO" id="GO:0046872">
    <property type="term" value="F:metal ion binding"/>
    <property type="evidence" value="ECO:0007669"/>
    <property type="project" value="UniProtKB-KW"/>
</dbReference>
<dbReference type="InterPro" id="IPR036412">
    <property type="entry name" value="HAD-like_sf"/>
</dbReference>
<dbReference type="EC" id="3.1.3.-" evidence="5"/>
<comment type="similarity">
    <text evidence="1 5">Belongs to the HAD-like hydrolase superfamily. NagD family.</text>
</comment>
<proteinExistence type="inferred from homology"/>
<feature type="binding site" evidence="8">
    <location>
        <position position="19"/>
    </location>
    <ligand>
        <name>Mg(2+)</name>
        <dbReference type="ChEBI" id="CHEBI:18420"/>
    </ligand>
</feature>
<feature type="binding site" evidence="8">
    <location>
        <position position="21"/>
    </location>
    <ligand>
        <name>Mg(2+)</name>
        <dbReference type="ChEBI" id="CHEBI:18420"/>
    </ligand>
</feature>
<evidence type="ECO:0000256" key="7">
    <source>
        <dbReference type="PIRSR" id="PIRSR000915-2"/>
    </source>
</evidence>
<sequence>MSSDQEENIIKKYKGYLIDLDGTVYKGAERIPTAEIFVKELQDKNIPFLFVTNNATKTATEVKENLLHNFQIDVTEDHIYTSAMAALDHLKELNIGKKVLVVGEASLKQEVQSAGFEMVDKDPDFVLQALDRGVTYQQLEAACLAIQKGATFVATNPDTNLPTEKGFIPGAGALTAFLKACTQKEPLIIGKPYPTIMAGAIKRMQLDKEDVIMVGDNYNTDILAGVHYGVDTLMVLTGFSQLVDIEGKDEQPTYILNDLSEWEV</sequence>
<dbReference type="InterPro" id="IPR023214">
    <property type="entry name" value="HAD_sf"/>
</dbReference>
<reference evidence="9 10" key="1">
    <citation type="submission" date="2016-10" db="EMBL/GenBank/DDBJ databases">
        <authorList>
            <person name="Varghese N."/>
            <person name="Submissions S."/>
        </authorList>
    </citation>
    <scope>NUCLEOTIDE SEQUENCE [LARGE SCALE GENOMIC DNA]</scope>
    <source>
        <strain evidence="9 10">DSM 14526</strain>
    </source>
</reference>
<dbReference type="AlphaFoldDB" id="A0AB38A2G1"/>
<organism evidence="9 10">
    <name type="scientific">Trichococcus collinsii</name>
    <dbReference type="NCBI Taxonomy" id="157076"/>
    <lineage>
        <taxon>Bacteria</taxon>
        <taxon>Bacillati</taxon>
        <taxon>Bacillota</taxon>
        <taxon>Bacilli</taxon>
        <taxon>Lactobacillales</taxon>
        <taxon>Carnobacteriaceae</taxon>
        <taxon>Trichococcus</taxon>
    </lineage>
</organism>
<dbReference type="InterPro" id="IPR006357">
    <property type="entry name" value="HAD-SF_hydro_IIA"/>
</dbReference>
<dbReference type="Gene3D" id="3.40.50.1000">
    <property type="entry name" value="HAD superfamily/HAD-like"/>
    <property type="match status" value="2"/>
</dbReference>
<comment type="function">
    <text evidence="5">Catalyzes the dephosphorylation of 2-6 carbon acid sugars in vitro.</text>
</comment>
<feature type="binding site" evidence="8">
    <location>
        <position position="216"/>
    </location>
    <ligand>
        <name>Mg(2+)</name>
        <dbReference type="ChEBI" id="CHEBI:18420"/>
    </ligand>
</feature>
<evidence type="ECO:0000256" key="2">
    <source>
        <dbReference type="ARBA" id="ARBA00022723"/>
    </source>
</evidence>
<keyword evidence="3" id="KW-0378">Hydrolase</keyword>
<evidence type="ECO:0000256" key="4">
    <source>
        <dbReference type="ARBA" id="ARBA00022842"/>
    </source>
</evidence>
<feature type="active site" description="Nucleophile" evidence="6">
    <location>
        <position position="19"/>
    </location>
</feature>
<name>A0AB38A2G1_9LACT</name>
<dbReference type="RefSeq" id="WP_245826695.1">
    <property type="nucleotide sequence ID" value="NZ_FJNA01000002.1"/>
</dbReference>
<dbReference type="NCBIfam" id="TIGR01460">
    <property type="entry name" value="HAD-SF-IIA"/>
    <property type="match status" value="1"/>
</dbReference>
<dbReference type="CDD" id="cd07530">
    <property type="entry name" value="HAD_Pase_UmpH-like"/>
    <property type="match status" value="1"/>
</dbReference>
<dbReference type="SFLD" id="SFLDG01129">
    <property type="entry name" value="C1.5:_HAD__Beta-PGM__Phosphata"/>
    <property type="match status" value="1"/>
</dbReference>
<dbReference type="PANTHER" id="PTHR19288:SF46">
    <property type="entry name" value="HALOACID DEHALOGENASE-LIKE HYDROLASE DOMAIN-CONTAINING PROTEIN 2"/>
    <property type="match status" value="1"/>
</dbReference>
<dbReference type="Pfam" id="PF13344">
    <property type="entry name" value="Hydrolase_6"/>
    <property type="match status" value="1"/>
</dbReference>
<keyword evidence="10" id="KW-1185">Reference proteome</keyword>
<evidence type="ECO:0000313" key="9">
    <source>
        <dbReference type="EMBL" id="SEA78970.1"/>
    </source>
</evidence>
<comment type="caution">
    <text evidence="9">The sequence shown here is derived from an EMBL/GenBank/DDBJ whole genome shotgun (WGS) entry which is preliminary data.</text>
</comment>
<dbReference type="SFLD" id="SFLDG01139">
    <property type="entry name" value="C2.A:_Pyridoxal_Phosphate_Phos"/>
    <property type="match status" value="1"/>
</dbReference>
<keyword evidence="4 5" id="KW-0460">Magnesium</keyword>
<dbReference type="Pfam" id="PF13242">
    <property type="entry name" value="Hydrolase_like"/>
    <property type="match status" value="1"/>
</dbReference>
<evidence type="ECO:0000256" key="1">
    <source>
        <dbReference type="ARBA" id="ARBA00006696"/>
    </source>
</evidence>
<evidence type="ECO:0000313" key="10">
    <source>
        <dbReference type="Proteomes" id="UP000199042"/>
    </source>
</evidence>
<accession>A0AB38A2G1</accession>
<comment type="cofactor">
    <cofactor evidence="8">
        <name>Mg(2+)</name>
        <dbReference type="ChEBI" id="CHEBI:18420"/>
    </cofactor>
    <text evidence="8">Divalent metal ions. Mg(2+) is the most effective.</text>
</comment>
<evidence type="ECO:0000256" key="8">
    <source>
        <dbReference type="PIRSR" id="PIRSR000915-3"/>
    </source>
</evidence>
<feature type="active site" description="Proton donor" evidence="6">
    <location>
        <position position="21"/>
    </location>
</feature>
<keyword evidence="2 5" id="KW-0479">Metal-binding</keyword>
<evidence type="ECO:0000256" key="5">
    <source>
        <dbReference type="PIRNR" id="PIRNR000915"/>
    </source>
</evidence>
<feature type="binding site" evidence="7">
    <location>
        <position position="191"/>
    </location>
    <ligand>
        <name>substrate</name>
    </ligand>
</feature>
<dbReference type="SFLD" id="SFLDS00003">
    <property type="entry name" value="Haloacid_Dehalogenase"/>
    <property type="match status" value="1"/>
</dbReference>
<dbReference type="NCBIfam" id="TIGR01457">
    <property type="entry name" value="HAD-SF-IIA-hyp2"/>
    <property type="match status" value="1"/>
</dbReference>
<gene>
    <name evidence="9" type="ORF">SAMN04488525_10610</name>
</gene>
<dbReference type="SUPFAM" id="SSF56784">
    <property type="entry name" value="HAD-like"/>
    <property type="match status" value="1"/>
</dbReference>
<evidence type="ECO:0000256" key="6">
    <source>
        <dbReference type="PIRSR" id="PIRSR000915-1"/>
    </source>
</evidence>
<dbReference type="GO" id="GO:0016791">
    <property type="term" value="F:phosphatase activity"/>
    <property type="evidence" value="ECO:0007669"/>
    <property type="project" value="TreeGrafter"/>
</dbReference>
<dbReference type="Proteomes" id="UP000199042">
    <property type="component" value="Unassembled WGS sequence"/>
</dbReference>